<accession>A0A915IIR6</accession>
<reference evidence="2" key="1">
    <citation type="submission" date="2022-11" db="UniProtKB">
        <authorList>
            <consortium name="WormBaseParasite"/>
        </authorList>
    </citation>
    <scope>IDENTIFICATION</scope>
</reference>
<evidence type="ECO:0000313" key="1">
    <source>
        <dbReference type="Proteomes" id="UP000887565"/>
    </source>
</evidence>
<name>A0A915IIR6_ROMCU</name>
<dbReference type="WBParaSite" id="nRc.2.0.1.t13951-RA">
    <property type="protein sequence ID" value="nRc.2.0.1.t13951-RA"/>
    <property type="gene ID" value="nRc.2.0.1.g13951"/>
</dbReference>
<keyword evidence="1" id="KW-1185">Reference proteome</keyword>
<proteinExistence type="predicted"/>
<evidence type="ECO:0000313" key="2">
    <source>
        <dbReference type="WBParaSite" id="nRc.2.0.1.t13951-RA"/>
    </source>
</evidence>
<sequence length="148" mass="17500">MHMINGRQSTSNREIVWMDRFEIPFEKQFKESWKILHEFKIRITCPLFLCMHLAYHLQQAYQLNSLMSTMSGFQTQEDLNAKSVWIFLKRAFSSQTKVSQQQKQDKIGGPKNYGYKVYSPSTEQYHHVIKVQGITLSSDAMRKIKHHT</sequence>
<dbReference type="AlphaFoldDB" id="A0A915IIR6"/>
<dbReference type="Proteomes" id="UP000887565">
    <property type="component" value="Unplaced"/>
</dbReference>
<organism evidence="1 2">
    <name type="scientific">Romanomermis culicivorax</name>
    <name type="common">Nematode worm</name>
    <dbReference type="NCBI Taxonomy" id="13658"/>
    <lineage>
        <taxon>Eukaryota</taxon>
        <taxon>Metazoa</taxon>
        <taxon>Ecdysozoa</taxon>
        <taxon>Nematoda</taxon>
        <taxon>Enoplea</taxon>
        <taxon>Dorylaimia</taxon>
        <taxon>Mermithida</taxon>
        <taxon>Mermithoidea</taxon>
        <taxon>Mermithidae</taxon>
        <taxon>Romanomermis</taxon>
    </lineage>
</organism>
<protein>
    <submittedName>
        <fullName evidence="2">Uncharacterized protein</fullName>
    </submittedName>
</protein>